<proteinExistence type="predicted"/>
<dbReference type="PANTHER" id="PTHR30482:SF20">
    <property type="entry name" value="HIGH-AFFINITY BRANCHED-CHAIN AMINO ACID TRANSPORT SYSTEM PERMEASE PROTEIN LIVM"/>
    <property type="match status" value="1"/>
</dbReference>
<dbReference type="EMBL" id="JXYS01000029">
    <property type="protein sequence ID" value="KJF17793.1"/>
    <property type="molecule type" value="Genomic_DNA"/>
</dbReference>
<protein>
    <submittedName>
        <fullName evidence="7">Leucine/isoleucine/valine transporter permease subunit</fullName>
    </submittedName>
</protein>
<dbReference type="STRING" id="1280514.AXFE_12900"/>
<dbReference type="GO" id="GO:0005886">
    <property type="term" value="C:plasma membrane"/>
    <property type="evidence" value="ECO:0007669"/>
    <property type="project" value="UniProtKB-SubCell"/>
</dbReference>
<accession>A0A0D8HIM7</accession>
<feature type="transmembrane region" description="Helical" evidence="6">
    <location>
        <begin position="279"/>
        <end position="308"/>
    </location>
</feature>
<dbReference type="InterPro" id="IPR001851">
    <property type="entry name" value="ABC_transp_permease"/>
</dbReference>
<feature type="transmembrane region" description="Helical" evidence="6">
    <location>
        <begin position="246"/>
        <end position="267"/>
    </location>
</feature>
<comment type="subcellular location">
    <subcellularLocation>
        <location evidence="1">Cell membrane</location>
        <topology evidence="1">Multi-pass membrane protein</topology>
    </subcellularLocation>
</comment>
<reference evidence="7 8" key="1">
    <citation type="submission" date="2015-01" db="EMBL/GenBank/DDBJ databases">
        <title>Draft genome of the acidophilic iron oxidizer Acidithrix ferrooxidans strain Py-F3.</title>
        <authorList>
            <person name="Poehlein A."/>
            <person name="Eisen S."/>
            <person name="Schloemann M."/>
            <person name="Johnson B.D."/>
            <person name="Daniel R."/>
            <person name="Muehling M."/>
        </authorList>
    </citation>
    <scope>NUCLEOTIDE SEQUENCE [LARGE SCALE GENOMIC DNA]</scope>
    <source>
        <strain evidence="7 8">Py-F3</strain>
    </source>
</reference>
<gene>
    <name evidence="7" type="ORF">AXFE_12900</name>
</gene>
<feature type="transmembrane region" description="Helical" evidence="6">
    <location>
        <begin position="196"/>
        <end position="216"/>
    </location>
</feature>
<feature type="transmembrane region" description="Helical" evidence="6">
    <location>
        <begin position="329"/>
        <end position="349"/>
    </location>
</feature>
<organism evidence="7 8">
    <name type="scientific">Acidithrix ferrooxidans</name>
    <dbReference type="NCBI Taxonomy" id="1280514"/>
    <lineage>
        <taxon>Bacteria</taxon>
        <taxon>Bacillati</taxon>
        <taxon>Actinomycetota</taxon>
        <taxon>Acidimicrobiia</taxon>
        <taxon>Acidimicrobiales</taxon>
        <taxon>Acidimicrobiaceae</taxon>
        <taxon>Acidithrix</taxon>
    </lineage>
</organism>
<evidence type="ECO:0000256" key="6">
    <source>
        <dbReference type="SAM" id="Phobius"/>
    </source>
</evidence>
<dbReference type="RefSeq" id="WP_052605040.1">
    <property type="nucleotide sequence ID" value="NZ_JXYS01000029.1"/>
</dbReference>
<keyword evidence="8" id="KW-1185">Reference proteome</keyword>
<feature type="transmembrane region" description="Helical" evidence="6">
    <location>
        <begin position="94"/>
        <end position="112"/>
    </location>
</feature>
<sequence length="370" mass="39009">MEESTISGESNENLVSEIPPKQLDQAASEKIKLPLWRLPLIRNCGIGIVAIALFFVISGHLSLYRNYQLAEVGPYILALLGLSLLVGQNGQISIGHGALMAIGAWTFALFQLHTKLPLAVLLILATLVTFIFGSLLGLVAARLRGPYLAGTTLALALGLPDIATRYRSLFGGYQGLQITQPSPPAFLGATFSAQQYLAVIDMICIVIGIIIFANLIRSKTGRNMRAVRDDEIASRISGISVQKTQVFAFAVSAGAAGLGGALLALVSSNVSPGAFTLTLSISLLAGMVIGGTGTIAGPIWGAFIMVYVPQWATTATEKLNLNQGIAANLSLGLYGVLLIVIILLAPMGIQGLLRSGFSKVVLRRQGKLSK</sequence>
<dbReference type="AlphaFoldDB" id="A0A0D8HIM7"/>
<keyword evidence="3 6" id="KW-0812">Transmembrane</keyword>
<feature type="transmembrane region" description="Helical" evidence="6">
    <location>
        <begin position="118"/>
        <end position="140"/>
    </location>
</feature>
<evidence type="ECO:0000313" key="8">
    <source>
        <dbReference type="Proteomes" id="UP000032360"/>
    </source>
</evidence>
<feature type="transmembrane region" description="Helical" evidence="6">
    <location>
        <begin position="147"/>
        <end position="166"/>
    </location>
</feature>
<evidence type="ECO:0000256" key="5">
    <source>
        <dbReference type="ARBA" id="ARBA00023136"/>
    </source>
</evidence>
<dbReference type="InterPro" id="IPR043428">
    <property type="entry name" value="LivM-like"/>
</dbReference>
<keyword evidence="5 6" id="KW-0472">Membrane</keyword>
<name>A0A0D8HIM7_9ACTN</name>
<evidence type="ECO:0000256" key="3">
    <source>
        <dbReference type="ARBA" id="ARBA00022692"/>
    </source>
</evidence>
<keyword evidence="4 6" id="KW-1133">Transmembrane helix</keyword>
<dbReference type="CDD" id="cd06581">
    <property type="entry name" value="TM_PBP1_LivM_like"/>
    <property type="match status" value="1"/>
</dbReference>
<evidence type="ECO:0000313" key="7">
    <source>
        <dbReference type="EMBL" id="KJF17793.1"/>
    </source>
</evidence>
<evidence type="ECO:0000256" key="2">
    <source>
        <dbReference type="ARBA" id="ARBA00022475"/>
    </source>
</evidence>
<dbReference type="PANTHER" id="PTHR30482">
    <property type="entry name" value="HIGH-AFFINITY BRANCHED-CHAIN AMINO ACID TRANSPORT SYSTEM PERMEASE"/>
    <property type="match status" value="1"/>
</dbReference>
<dbReference type="Proteomes" id="UP000032360">
    <property type="component" value="Unassembled WGS sequence"/>
</dbReference>
<comment type="caution">
    <text evidence="7">The sequence shown here is derived from an EMBL/GenBank/DDBJ whole genome shotgun (WGS) entry which is preliminary data.</text>
</comment>
<dbReference type="OrthoDB" id="9814461at2"/>
<dbReference type="GO" id="GO:0015658">
    <property type="term" value="F:branched-chain amino acid transmembrane transporter activity"/>
    <property type="evidence" value="ECO:0007669"/>
    <property type="project" value="InterPro"/>
</dbReference>
<feature type="transmembrane region" description="Helical" evidence="6">
    <location>
        <begin position="40"/>
        <end position="61"/>
    </location>
</feature>
<feature type="transmembrane region" description="Helical" evidence="6">
    <location>
        <begin position="67"/>
        <end position="87"/>
    </location>
</feature>
<evidence type="ECO:0000256" key="1">
    <source>
        <dbReference type="ARBA" id="ARBA00004651"/>
    </source>
</evidence>
<dbReference type="PATRIC" id="fig|1280514.3.peg.1680"/>
<keyword evidence="2" id="KW-1003">Cell membrane</keyword>
<evidence type="ECO:0000256" key="4">
    <source>
        <dbReference type="ARBA" id="ARBA00022989"/>
    </source>
</evidence>
<dbReference type="Pfam" id="PF02653">
    <property type="entry name" value="BPD_transp_2"/>
    <property type="match status" value="1"/>
</dbReference>